<evidence type="ECO:0000313" key="2">
    <source>
        <dbReference type="EMBL" id="TDD86568.1"/>
    </source>
</evidence>
<dbReference type="Proteomes" id="UP000294513">
    <property type="component" value="Unassembled WGS sequence"/>
</dbReference>
<dbReference type="SUPFAM" id="SSF48371">
    <property type="entry name" value="ARM repeat"/>
    <property type="match status" value="1"/>
</dbReference>
<gene>
    <name evidence="2" type="ORF">E1298_17280</name>
</gene>
<protein>
    <recommendedName>
        <fullName evidence="4">Knr4/Smi1-like domain-containing protein</fullName>
    </recommendedName>
</protein>
<dbReference type="InterPro" id="IPR011989">
    <property type="entry name" value="ARM-like"/>
</dbReference>
<keyword evidence="3" id="KW-1185">Reference proteome</keyword>
<dbReference type="InterPro" id="IPR004155">
    <property type="entry name" value="PBS_lyase_HEAT"/>
</dbReference>
<accession>A0A4R5BIP0</accession>
<dbReference type="OrthoDB" id="1190024at2"/>
<dbReference type="InterPro" id="IPR016024">
    <property type="entry name" value="ARM-type_fold"/>
</dbReference>
<dbReference type="PANTHER" id="PTHR12697:SF38">
    <property type="entry name" value="PBS LYASE HEAT DOMAIN PROTEIN REPEAT-CONTAINING PROTEIN"/>
    <property type="match status" value="1"/>
</dbReference>
<feature type="region of interest" description="Disordered" evidence="1">
    <location>
        <begin position="190"/>
        <end position="211"/>
    </location>
</feature>
<dbReference type="EMBL" id="SMKU01000079">
    <property type="protein sequence ID" value="TDD86568.1"/>
    <property type="molecule type" value="Genomic_DNA"/>
</dbReference>
<proteinExistence type="predicted"/>
<comment type="caution">
    <text evidence="2">The sequence shown here is derived from an EMBL/GenBank/DDBJ whole genome shotgun (WGS) entry which is preliminary data.</text>
</comment>
<sequence>MSESEPVGVRLARVAVKLTALACAREDAGAAVVPELGPALHERRVAAFEERNGIRLPRDYRLFVTTLGNGGAGPYQGLDALDPHLRDHRLAGVFPYAPGDLPGAWTREAPSWSYWDAHRGTLPLARHHRKEWAYHETAEPVSLLVLSGPGRGRVVMVDACEEYFPPVFHPARDFLAWYEEWLDEQDEGGRLGRGSDFDRPGWGPETVRDHPDPEEAVWAARMYAARVGRWDWPEAPPRACEVLAEAASTAPSPRVRAAAAWALHHVRREVGALALPLLRDPDPRVRREAVTAVAGSKELDAAVVDGAFRPLLADPDPWIRAAMVRALAGKGDDGAQDGTDGRVDDVLRALLADPDPVARSAGLSKIATLDYWAPGRKGRLVDAARPLLRDPDPGVRADAVAVLDSAGVPWGRTMLVAAALTDPDVEVRRSAAWRLLRLGGRTALAPAVPVLLADEDVLIRYETLRRLGSGSYRDNLVPPRLWTFAARPLLDDPDPAVRVAALDALVRAGEPPPEDTWAPLLTHPSLTLRNHALWLAGRIRPAPGGAVHAILHRTLHSPSQDLRWTAATRLGETCSQECREEIGAALAAEDDRLVRHSLTKIADRLAGG</sequence>
<dbReference type="PANTHER" id="PTHR12697">
    <property type="entry name" value="PBS LYASE HEAT-LIKE PROTEIN"/>
    <property type="match status" value="1"/>
</dbReference>
<dbReference type="SUPFAM" id="SSF160631">
    <property type="entry name" value="SMI1/KNR4-like"/>
    <property type="match status" value="1"/>
</dbReference>
<name>A0A4R5BIP0_9ACTN</name>
<organism evidence="2 3">
    <name type="scientific">Actinomadura rubrisoli</name>
    <dbReference type="NCBI Taxonomy" id="2530368"/>
    <lineage>
        <taxon>Bacteria</taxon>
        <taxon>Bacillati</taxon>
        <taxon>Actinomycetota</taxon>
        <taxon>Actinomycetes</taxon>
        <taxon>Streptosporangiales</taxon>
        <taxon>Thermomonosporaceae</taxon>
        <taxon>Actinomadura</taxon>
    </lineage>
</organism>
<dbReference type="RefSeq" id="WP_131894400.1">
    <property type="nucleotide sequence ID" value="NZ_SMKU01000079.1"/>
</dbReference>
<dbReference type="Gene3D" id="1.25.10.10">
    <property type="entry name" value="Leucine-rich Repeat Variant"/>
    <property type="match status" value="3"/>
</dbReference>
<dbReference type="GO" id="GO:0016491">
    <property type="term" value="F:oxidoreductase activity"/>
    <property type="evidence" value="ECO:0007669"/>
    <property type="project" value="TreeGrafter"/>
</dbReference>
<dbReference type="SMART" id="SM00567">
    <property type="entry name" value="EZ_HEAT"/>
    <property type="match status" value="6"/>
</dbReference>
<evidence type="ECO:0008006" key="4">
    <source>
        <dbReference type="Google" id="ProtNLM"/>
    </source>
</evidence>
<dbReference type="Pfam" id="PF13646">
    <property type="entry name" value="HEAT_2"/>
    <property type="match status" value="2"/>
</dbReference>
<evidence type="ECO:0000313" key="3">
    <source>
        <dbReference type="Proteomes" id="UP000294513"/>
    </source>
</evidence>
<dbReference type="AlphaFoldDB" id="A0A4R5BIP0"/>
<reference evidence="2 3" key="1">
    <citation type="submission" date="2019-03" db="EMBL/GenBank/DDBJ databases">
        <title>Draft genome sequences of novel Actinobacteria.</title>
        <authorList>
            <person name="Sahin N."/>
            <person name="Ay H."/>
            <person name="Saygin H."/>
        </authorList>
    </citation>
    <scope>NUCLEOTIDE SEQUENCE [LARGE SCALE GENOMIC DNA]</scope>
    <source>
        <strain evidence="2 3">H3C3</strain>
    </source>
</reference>
<dbReference type="InterPro" id="IPR037883">
    <property type="entry name" value="Knr4/Smi1-like_sf"/>
</dbReference>
<feature type="compositionally biased region" description="Basic and acidic residues" evidence="1">
    <location>
        <begin position="190"/>
        <end position="199"/>
    </location>
</feature>
<evidence type="ECO:0000256" key="1">
    <source>
        <dbReference type="SAM" id="MobiDB-lite"/>
    </source>
</evidence>